<dbReference type="PATRIC" id="fig|1398.22.peg.448"/>
<reference evidence="2" key="1">
    <citation type="submission" date="2016-01" db="EMBL/GenBank/DDBJ databases">
        <authorList>
            <person name="Mitreva M."/>
            <person name="Pepin K.H."/>
            <person name="Mihindukulasuriya K.A."/>
            <person name="Fulton R."/>
            <person name="Fronick C."/>
            <person name="O'Laughlin M."/>
            <person name="Miner T."/>
            <person name="Herter B."/>
            <person name="Rosa B.A."/>
            <person name="Cordes M."/>
            <person name="Tomlinson C."/>
            <person name="Wollam A."/>
            <person name="Palsikar V.B."/>
            <person name="Mardis E.R."/>
            <person name="Wilson R.K."/>
        </authorList>
    </citation>
    <scope>NUCLEOTIDE SEQUENCE [LARGE SCALE GENOMIC DNA]</scope>
    <source>
        <strain evidence="2">GED7749B</strain>
    </source>
</reference>
<comment type="caution">
    <text evidence="1">The sequence shown here is derived from an EMBL/GenBank/DDBJ whole genome shotgun (WGS) entry which is preliminary data.</text>
</comment>
<sequence length="60" mass="6977">MKDSCRFYPAAVFHFWQRIFSGKLCHVEWRLDGFNVREAVGNLAIECVYVKEAGENELVP</sequence>
<name>A0A133L162_HEYCO</name>
<dbReference type="EMBL" id="LRPN01000017">
    <property type="protein sequence ID" value="KWZ85280.1"/>
    <property type="molecule type" value="Genomic_DNA"/>
</dbReference>
<dbReference type="AlphaFoldDB" id="A0A133L162"/>
<accession>A0A133L162</accession>
<gene>
    <name evidence="1" type="ORF">HMPREF3213_00452</name>
</gene>
<evidence type="ECO:0000313" key="1">
    <source>
        <dbReference type="EMBL" id="KWZ85280.1"/>
    </source>
</evidence>
<protein>
    <submittedName>
        <fullName evidence="1">Uncharacterized protein</fullName>
    </submittedName>
</protein>
<organism evidence="1 2">
    <name type="scientific">Heyndrickxia coagulans</name>
    <name type="common">Weizmannia coagulans</name>
    <dbReference type="NCBI Taxonomy" id="1398"/>
    <lineage>
        <taxon>Bacteria</taxon>
        <taxon>Bacillati</taxon>
        <taxon>Bacillota</taxon>
        <taxon>Bacilli</taxon>
        <taxon>Bacillales</taxon>
        <taxon>Bacillaceae</taxon>
        <taxon>Heyndrickxia</taxon>
    </lineage>
</organism>
<dbReference type="Proteomes" id="UP000070376">
    <property type="component" value="Unassembled WGS sequence"/>
</dbReference>
<proteinExistence type="predicted"/>
<evidence type="ECO:0000313" key="2">
    <source>
        <dbReference type="Proteomes" id="UP000070376"/>
    </source>
</evidence>